<gene>
    <name evidence="1" type="ORF">RHMOL_Rhmol11G0224800</name>
</gene>
<evidence type="ECO:0000313" key="2">
    <source>
        <dbReference type="Proteomes" id="UP001062846"/>
    </source>
</evidence>
<keyword evidence="2" id="KW-1185">Reference proteome</keyword>
<proteinExistence type="predicted"/>
<accession>A0ACC0LW62</accession>
<protein>
    <submittedName>
        <fullName evidence="1">Uncharacterized protein</fullName>
    </submittedName>
</protein>
<name>A0ACC0LW62_RHOML</name>
<dbReference type="EMBL" id="CM046398">
    <property type="protein sequence ID" value="KAI8532584.1"/>
    <property type="molecule type" value="Genomic_DNA"/>
</dbReference>
<evidence type="ECO:0000313" key="1">
    <source>
        <dbReference type="EMBL" id="KAI8532584.1"/>
    </source>
</evidence>
<organism evidence="1 2">
    <name type="scientific">Rhododendron molle</name>
    <name type="common">Chinese azalea</name>
    <name type="synonym">Azalea mollis</name>
    <dbReference type="NCBI Taxonomy" id="49168"/>
    <lineage>
        <taxon>Eukaryota</taxon>
        <taxon>Viridiplantae</taxon>
        <taxon>Streptophyta</taxon>
        <taxon>Embryophyta</taxon>
        <taxon>Tracheophyta</taxon>
        <taxon>Spermatophyta</taxon>
        <taxon>Magnoliopsida</taxon>
        <taxon>eudicotyledons</taxon>
        <taxon>Gunneridae</taxon>
        <taxon>Pentapetalae</taxon>
        <taxon>asterids</taxon>
        <taxon>Ericales</taxon>
        <taxon>Ericaceae</taxon>
        <taxon>Ericoideae</taxon>
        <taxon>Rhodoreae</taxon>
        <taxon>Rhododendron</taxon>
    </lineage>
</organism>
<reference evidence="1" key="1">
    <citation type="submission" date="2022-02" db="EMBL/GenBank/DDBJ databases">
        <title>Plant Genome Project.</title>
        <authorList>
            <person name="Zhang R.-G."/>
        </authorList>
    </citation>
    <scope>NUCLEOTIDE SEQUENCE</scope>
    <source>
        <strain evidence="1">AT1</strain>
    </source>
</reference>
<dbReference type="Proteomes" id="UP001062846">
    <property type="component" value="Chromosome 11"/>
</dbReference>
<sequence length="577" mass="63006">MLFTLSRALNSTGVPFLDPTFQQADTQIEREEREGAVESTPHTTTEEKSLTAKNTFISLSFSGSNGKSTRLKIKKFVPLQLPGAPLASPVTHTEIGKRSRFDYSRITIMVKQSPSRNYRSKGVRVKHVLQICVLLAICFWLIYQVKHSHDKKREFDEDDARMSVKTHVSDEVFKFGRKDLQPLLNEETLKNGKVDEELEEEETVAEEGNKNEEEEQEEDNKNEEKEDEAKGGDDEGDEGDEEKSETEVELEDFFVDGEKEREEVDEKEAEEMDSEDIEGGRKGNMSSLQEHERDGGSSRNTHEAREENYRADDASSAVTHETEPETGMDNSNENTETKVVEEVSDKSNTTTGVKSEKGETGENSANVTVKEDRGLETGLDKLEGTSLLNSTVTAESSNLLEVSNNSTDGSLLQNGTEMKPDVTEAQNATIALVKENDSNTASNNNQSNSNLVVSGNTGNADAAVTGEFPNSSATTASETALSEKVVTSNSSVEVEGHSGLSTTEENADTTRIEKSETSNGTNKSRDSSESGNADAVQHDPIDSTDSSVALDEKDVQSGGTLQEIRAEGTKNGDAAAQ</sequence>
<comment type="caution">
    <text evidence="1">The sequence shown here is derived from an EMBL/GenBank/DDBJ whole genome shotgun (WGS) entry which is preliminary data.</text>
</comment>